<gene>
    <name evidence="1" type="ORF">D5943_23950</name>
</gene>
<sequence length="44" mass="4871">MRATIALLLICFLSSCSSPPQPKQAEGGWYELNTTIQDVKARTM</sequence>
<comment type="caution">
    <text evidence="1">The sequence shown here is derived from an EMBL/GenBank/DDBJ whole genome shotgun (WGS) entry which is preliminary data.</text>
</comment>
<reference evidence="1" key="1">
    <citation type="submission" date="2018-09" db="EMBL/GenBank/DDBJ databases">
        <authorList>
            <person name="Ashton P.M."/>
            <person name="Dallman T."/>
            <person name="Nair S."/>
            <person name="De Pinna E."/>
            <person name="Peters T."/>
            <person name="Grant K."/>
        </authorList>
    </citation>
    <scope>NUCLEOTIDE SEQUENCE</scope>
    <source>
        <strain evidence="1">562925</strain>
    </source>
</reference>
<dbReference type="EMBL" id="AAGUJO010000027">
    <property type="protein sequence ID" value="EBS0963757.1"/>
    <property type="molecule type" value="Genomic_DNA"/>
</dbReference>
<dbReference type="PROSITE" id="PS51257">
    <property type="entry name" value="PROKAR_LIPOPROTEIN"/>
    <property type="match status" value="1"/>
</dbReference>
<proteinExistence type="predicted"/>
<dbReference type="AlphaFoldDB" id="A0A5U9BIU7"/>
<organism evidence="1">
    <name type="scientific">Salmonella enterica subsp. enterica serovar Saintpaul</name>
    <dbReference type="NCBI Taxonomy" id="90105"/>
    <lineage>
        <taxon>Bacteria</taxon>
        <taxon>Pseudomonadati</taxon>
        <taxon>Pseudomonadota</taxon>
        <taxon>Gammaproteobacteria</taxon>
        <taxon>Enterobacterales</taxon>
        <taxon>Enterobacteriaceae</taxon>
        <taxon>Salmonella</taxon>
    </lineage>
</organism>
<evidence type="ECO:0000313" key="1">
    <source>
        <dbReference type="EMBL" id="EBS0963757.1"/>
    </source>
</evidence>
<protein>
    <submittedName>
        <fullName evidence="1">TraF protein</fullName>
    </submittedName>
</protein>
<name>A0A5U9BIU7_SALET</name>
<accession>A0A5U9BIU7</accession>